<evidence type="ECO:0000313" key="4">
    <source>
        <dbReference type="Proteomes" id="UP000244978"/>
    </source>
</evidence>
<organism evidence="3 4">
    <name type="scientific">Homoserinimonas hongtaonis</name>
    <dbReference type="NCBI Taxonomy" id="2079791"/>
    <lineage>
        <taxon>Bacteria</taxon>
        <taxon>Bacillati</taxon>
        <taxon>Actinomycetota</taxon>
        <taxon>Actinomycetes</taxon>
        <taxon>Micrococcales</taxon>
        <taxon>Microbacteriaceae</taxon>
        <taxon>Homoserinimonas</taxon>
    </lineage>
</organism>
<reference evidence="4" key="1">
    <citation type="submission" date="2018-04" db="EMBL/GenBank/DDBJ databases">
        <authorList>
            <person name="Liu S."/>
            <person name="Wang Z."/>
            <person name="Li J."/>
        </authorList>
    </citation>
    <scope>NUCLEOTIDE SEQUENCE [LARGE SCALE GENOMIC DNA]</scope>
    <source>
        <strain evidence="4">S1194</strain>
    </source>
</reference>
<dbReference type="Pfam" id="PF13223">
    <property type="entry name" value="DUF4031"/>
    <property type="match status" value="1"/>
</dbReference>
<dbReference type="KEGG" id="salc:C2138_07820"/>
<feature type="domain" description="DUF4031" evidence="2">
    <location>
        <begin position="90"/>
        <end position="164"/>
    </location>
</feature>
<keyword evidence="4" id="KW-1185">Reference proteome</keyword>
<evidence type="ECO:0000259" key="2">
    <source>
        <dbReference type="Pfam" id="PF13223"/>
    </source>
</evidence>
<dbReference type="InterPro" id="IPR025109">
    <property type="entry name" value="DUF4031"/>
</dbReference>
<accession>A0A2U1SZ73</accession>
<evidence type="ECO:0000313" key="3">
    <source>
        <dbReference type="EMBL" id="PWB96898.1"/>
    </source>
</evidence>
<dbReference type="EMBL" id="QEEX01000001">
    <property type="protein sequence ID" value="PWB96898.1"/>
    <property type="molecule type" value="Genomic_DNA"/>
</dbReference>
<feature type="region of interest" description="Disordered" evidence="1">
    <location>
        <begin position="1"/>
        <end position="40"/>
    </location>
</feature>
<name>A0A2U1SZ73_9MICO</name>
<sequence length="179" mass="20425">MQFCRSNRVQHTRKRTTPPVATEATARERARKHDQRNARDEPHAIRIDRVCGFCCETRPYPLLWEPDSSAEGGRGLLLSGKLRRHEVPVILIDQPMWPAHGTLWAHVVSDSTLDELHAFAAKAGLAARSFDIDHYDVPAERYSSLVELGAHPVSNRELVTRLRDSGLRVRQRDRRLPPQ</sequence>
<gene>
    <name evidence="3" type="ORF">DF220_02910</name>
</gene>
<dbReference type="AlphaFoldDB" id="A0A2U1SZ73"/>
<dbReference type="Proteomes" id="UP000244978">
    <property type="component" value="Unassembled WGS sequence"/>
</dbReference>
<evidence type="ECO:0000256" key="1">
    <source>
        <dbReference type="SAM" id="MobiDB-lite"/>
    </source>
</evidence>
<protein>
    <submittedName>
        <fullName evidence="3">DUF4031 domain-containing protein</fullName>
    </submittedName>
</protein>
<comment type="caution">
    <text evidence="3">The sequence shown here is derived from an EMBL/GenBank/DDBJ whole genome shotgun (WGS) entry which is preliminary data.</text>
</comment>
<proteinExistence type="predicted"/>
<dbReference type="OrthoDB" id="9808993at2"/>